<evidence type="ECO:0000313" key="6">
    <source>
        <dbReference type="EMBL" id="TKI49797.1"/>
    </source>
</evidence>
<dbReference type="SUPFAM" id="SSF55874">
    <property type="entry name" value="ATPase domain of HSP90 chaperone/DNA topoisomerase II/histidine kinase"/>
    <property type="match status" value="1"/>
</dbReference>
<name>A0ABY2T1T1_9BACI</name>
<dbReference type="Pfam" id="PF13589">
    <property type="entry name" value="HATPase_c_3"/>
    <property type="match status" value="1"/>
</dbReference>
<gene>
    <name evidence="6" type="ORF">FC748_00795</name>
</gene>
<evidence type="ECO:0000256" key="3">
    <source>
        <dbReference type="ARBA" id="ARBA00022840"/>
    </source>
</evidence>
<dbReference type="Gene3D" id="1.10.3210.10">
    <property type="entry name" value="Hypothetical protein af1432"/>
    <property type="match status" value="1"/>
</dbReference>
<keyword evidence="3" id="KW-0067">ATP-binding</keyword>
<evidence type="ECO:0000256" key="4">
    <source>
        <dbReference type="ARBA" id="ARBA00023186"/>
    </source>
</evidence>
<evidence type="ECO:0000256" key="1">
    <source>
        <dbReference type="ARBA" id="ARBA00008239"/>
    </source>
</evidence>
<dbReference type="Gene3D" id="3.30.565.10">
    <property type="entry name" value="Histidine kinase-like ATPase, C-terminal domain"/>
    <property type="match status" value="1"/>
</dbReference>
<dbReference type="InterPro" id="IPR020575">
    <property type="entry name" value="Hsp90_N"/>
</dbReference>
<dbReference type="PANTHER" id="PTHR11528">
    <property type="entry name" value="HEAT SHOCK PROTEIN 90 FAMILY MEMBER"/>
    <property type="match status" value="1"/>
</dbReference>
<dbReference type="PRINTS" id="PR00775">
    <property type="entry name" value="HEATSHOCK90"/>
</dbReference>
<dbReference type="InterPro" id="IPR001404">
    <property type="entry name" value="Hsp90_fam"/>
</dbReference>
<evidence type="ECO:0000313" key="7">
    <source>
        <dbReference type="Proteomes" id="UP000308330"/>
    </source>
</evidence>
<comment type="caution">
    <text evidence="6">The sequence shown here is derived from an EMBL/GenBank/DDBJ whole genome shotgun (WGS) entry which is preliminary data.</text>
</comment>
<comment type="similarity">
    <text evidence="1">Belongs to the heat shock protein 90 family.</text>
</comment>
<evidence type="ECO:0000259" key="5">
    <source>
        <dbReference type="Pfam" id="PF24391"/>
    </source>
</evidence>
<dbReference type="InterPro" id="IPR036890">
    <property type="entry name" value="HATPase_C_sf"/>
</dbReference>
<reference evidence="6 7" key="1">
    <citation type="submission" date="2019-04" db="EMBL/GenBank/DDBJ databases">
        <title>Lysinibacillus genome sequencing.</title>
        <authorList>
            <person name="Dunlap C."/>
        </authorList>
    </citation>
    <scope>NUCLEOTIDE SEQUENCE [LARGE SCALE GENOMIC DNA]</scope>
    <source>
        <strain evidence="6 7">KCTC 33042</strain>
    </source>
</reference>
<keyword evidence="4" id="KW-0143">Chaperone</keyword>
<organism evidence="6 7">
    <name type="scientific">Lysinibacillus tabacifolii</name>
    <dbReference type="NCBI Taxonomy" id="1173107"/>
    <lineage>
        <taxon>Bacteria</taxon>
        <taxon>Bacillati</taxon>
        <taxon>Bacillota</taxon>
        <taxon>Bacilli</taxon>
        <taxon>Bacillales</taxon>
        <taxon>Bacillaceae</taxon>
        <taxon>Lysinibacillus</taxon>
    </lineage>
</organism>
<dbReference type="EMBL" id="SZPT01000001">
    <property type="protein sequence ID" value="TKI49797.1"/>
    <property type="molecule type" value="Genomic_DNA"/>
</dbReference>
<evidence type="ECO:0000256" key="2">
    <source>
        <dbReference type="ARBA" id="ARBA00022741"/>
    </source>
</evidence>
<dbReference type="Pfam" id="PF24391">
    <property type="entry name" value="HD-CE"/>
    <property type="match status" value="1"/>
</dbReference>
<keyword evidence="2" id="KW-0547">Nucleotide-binding</keyword>
<accession>A0ABY2T1T1</accession>
<feature type="domain" description="HD-CE" evidence="5">
    <location>
        <begin position="44"/>
        <end position="284"/>
    </location>
</feature>
<keyword evidence="7" id="KW-1185">Reference proteome</keyword>
<proteinExistence type="inferred from homology"/>
<dbReference type="InterPro" id="IPR056471">
    <property type="entry name" value="HD-CE"/>
</dbReference>
<protein>
    <submittedName>
        <fullName evidence="6">HD domain-containing protein</fullName>
    </submittedName>
</protein>
<dbReference type="Proteomes" id="UP000308330">
    <property type="component" value="Unassembled WGS sequence"/>
</dbReference>
<dbReference type="SUPFAM" id="SSF109604">
    <property type="entry name" value="HD-domain/PDEase-like"/>
    <property type="match status" value="1"/>
</dbReference>
<sequence>MKMMIENNDFMKILKSRDSDFYSIIQNVYKEIESLLDQRIAYVFPKYTQHDTKHSKRIIEHMEKIVPNIDELNDLEIAILLLSALLHDVGMAASDEEIENIKLGTLKYNNIKYKALLNKFNGNETEAIQEYIRKVHAERSSYYIKENLNKKLVLPEMPEKSFADIVALVCEAHTKDILWLKNNVQNEYKIGKYELAPQFYAIVLRIADILDFDGMRTPQRLFNAINLTEYSKEEWKQHFSIENTDKIKIAEDGKKYIEFYGICSEPIIHRKVLSYIDWVNYELTNAIEITKELAVNYRLNFYHKVIDKINSKKYSIVDLKFQMNYKNTINLLMGEALYGDRKIGLRELIQNSIDACLLLKEIKANDVESEYDEYNPRIYIILDKGNGIVKIKDNGKGMDIYTIKNYFLEIGASYFMSDDFLLSGYEYNPIGNYGIGFLASFMLSETVKVRTREYRDSNLSEIDIYKDNEYVSIRKLEDTQFNGTEIILDYQEFFNVFEDKEDIIEYIYENFLIKDFEIIIDDKEDKKRVSLKQNEGRNKSQTIISLSKYLDDIDAEIILPNEIQNYFFQYLDEILDAEHNYSFDGSTLRMCDKEPIPIKDYLQKDTIQIVSFMNVEDSSGLYELIELENEMFSIDAEEEYKSKYDSIETNIVISPNIPVHNFKGKLHEVDEIVNGLKFELIEEIDEDFYHENEYGTYFYDYKINIFSVEGIEKVLHLTSSRGAMGTRVFIRNVYVSDIVLHMPNAIIHNQSKKIKSEINIFNRKIMPNVTRKELLNEDKKLISNSINQALYLHFLEQTNNKQEQIILSNYIKRYHNYEKSLLKKEYIEKIKYFL</sequence>